<dbReference type="AlphaFoldDB" id="B5A8Z7"/>
<evidence type="ECO:0000313" key="1">
    <source>
        <dbReference type="EMBL" id="ACF35642.1"/>
    </source>
</evidence>
<organism evidence="1">
    <name type="scientific">Lysinibacillus sphaericus</name>
    <name type="common">Bacillus sphaericus</name>
    <dbReference type="NCBI Taxonomy" id="1421"/>
    <lineage>
        <taxon>Bacteria</taxon>
        <taxon>Bacillati</taxon>
        <taxon>Bacillota</taxon>
        <taxon>Bacilli</taxon>
        <taxon>Bacillales</taxon>
        <taxon>Bacillaceae</taxon>
        <taxon>Lysinibacillus</taxon>
    </lineage>
</organism>
<sequence length="89" mass="10646">MNKDAFLITEKRPIIEYRSASIRLNKQEITTFFRLSLKRVLTFYKRDKNYIISTDKNKPKKTDVSLCLKRILFLNRNKAAINVYMTNKI</sequence>
<protein>
    <submittedName>
        <fullName evidence="1">Uncharacterized protein</fullName>
    </submittedName>
</protein>
<proteinExistence type="predicted"/>
<name>B5A8Z7_LYSSH</name>
<accession>B5A8Z7</accession>
<reference evidence="1" key="1">
    <citation type="submission" date="2008-06" db="EMBL/GenBank/DDBJ databases">
        <authorList>
            <person name="Park H.-W."/>
            <person name="Federici B.A."/>
        </authorList>
    </citation>
    <scope>NUCLEOTIDE SEQUENCE</scope>
    <source>
        <strain evidence="1">2362</strain>
    </source>
</reference>
<dbReference type="EMBL" id="EU826482">
    <property type="protein sequence ID" value="ACF35642.1"/>
    <property type="molecule type" value="Genomic_DNA"/>
</dbReference>
<reference evidence="1" key="2">
    <citation type="journal article" date="2009" name="Appl. Environ. Microbiol.">
        <title>A 1.1-kilobase region downstream of the bin operon in Bacillus sphaericus strain 2362 decreases bin yield and crystal size in strain 2297.</title>
        <authorList>
            <person name="Park H.W."/>
            <person name="Tang M."/>
            <person name="Sakano Y."/>
            <person name="Federici B.A."/>
        </authorList>
    </citation>
    <scope>NUCLEOTIDE SEQUENCE</scope>
    <source>
        <strain evidence="1">2362</strain>
    </source>
</reference>